<protein>
    <submittedName>
        <fullName evidence="1">Uncharacterized protein</fullName>
    </submittedName>
</protein>
<gene>
    <name evidence="1" type="ORF">PDIGIT_LOCUS1686</name>
</gene>
<dbReference type="AlphaFoldDB" id="A0A9W4U3N9"/>
<evidence type="ECO:0000313" key="1">
    <source>
        <dbReference type="EMBL" id="CAI6270015.1"/>
    </source>
</evidence>
<sequence length="365" mass="40623">MASTSQPQEGPSIPSVVGQRQTAFMMLPGQLTGDMWHCAAASILAWKHSSDSVIKPYPVIVIGVADWEVDKSGKAVTYKPPHPLVEENQLHTSLVRGAPMFEYFRSIGIPCLLARIHQEDAGQVPNAIMNLPLAYLEKISQKYEEFRKKPFMDLWAATEVAAPCGEESRRIKEAFVAPTKEDLEARKVGISTAPVEDDVEEDVNLDELYQWQPPANFDHQKKIQLMGSTSIVMQYLEDPQKRPERIETLRKWLSGEGQASNAAANWKKLAEETFAELDANIAKAIDPNAPKGAKFSTSPPGPTKVILFNYRNGDVNTQHDANLELLKNFRTLAPKGDTKGAPPAHVVIPILVEQPVRRYLPKGRR</sequence>
<organism evidence="1 2">
    <name type="scientific">Periconia digitata</name>
    <dbReference type="NCBI Taxonomy" id="1303443"/>
    <lineage>
        <taxon>Eukaryota</taxon>
        <taxon>Fungi</taxon>
        <taxon>Dikarya</taxon>
        <taxon>Ascomycota</taxon>
        <taxon>Pezizomycotina</taxon>
        <taxon>Dothideomycetes</taxon>
        <taxon>Pleosporomycetidae</taxon>
        <taxon>Pleosporales</taxon>
        <taxon>Massarineae</taxon>
        <taxon>Periconiaceae</taxon>
        <taxon>Periconia</taxon>
    </lineage>
</organism>
<keyword evidence="2" id="KW-1185">Reference proteome</keyword>
<accession>A0A9W4U3N9</accession>
<comment type="caution">
    <text evidence="1">The sequence shown here is derived from an EMBL/GenBank/DDBJ whole genome shotgun (WGS) entry which is preliminary data.</text>
</comment>
<dbReference type="EMBL" id="CAOQHR010000001">
    <property type="protein sequence ID" value="CAI6270015.1"/>
    <property type="molecule type" value="Genomic_DNA"/>
</dbReference>
<dbReference type="OrthoDB" id="423498at2759"/>
<name>A0A9W4U3N9_9PLEO</name>
<evidence type="ECO:0000313" key="2">
    <source>
        <dbReference type="Proteomes" id="UP001152607"/>
    </source>
</evidence>
<reference evidence="1" key="1">
    <citation type="submission" date="2023-01" db="EMBL/GenBank/DDBJ databases">
        <authorList>
            <person name="Van Ghelder C."/>
            <person name="Rancurel C."/>
        </authorList>
    </citation>
    <scope>NUCLEOTIDE SEQUENCE</scope>
    <source>
        <strain evidence="1">CNCM I-4278</strain>
    </source>
</reference>
<proteinExistence type="predicted"/>
<dbReference type="Proteomes" id="UP001152607">
    <property type="component" value="Unassembled WGS sequence"/>
</dbReference>